<dbReference type="EMBL" id="CAJNJA010036486">
    <property type="protein sequence ID" value="CAE7721155.1"/>
    <property type="molecule type" value="Genomic_DNA"/>
</dbReference>
<name>A0A812X8Y5_9DINO</name>
<feature type="domain" description="Clp1 N-terminal" evidence="4">
    <location>
        <begin position="85"/>
        <end position="188"/>
    </location>
</feature>
<dbReference type="InterPro" id="IPR032324">
    <property type="entry name" value="Clp1_N"/>
</dbReference>
<feature type="region of interest" description="Disordered" evidence="3">
    <location>
        <begin position="471"/>
        <end position="505"/>
    </location>
</feature>
<evidence type="ECO:0000256" key="3">
    <source>
        <dbReference type="SAM" id="MobiDB-lite"/>
    </source>
</evidence>
<dbReference type="GO" id="GO:0006388">
    <property type="term" value="P:tRNA splicing, via endonucleolytic cleavage and ligation"/>
    <property type="evidence" value="ECO:0007669"/>
    <property type="project" value="TreeGrafter"/>
</dbReference>
<evidence type="ECO:0000256" key="1">
    <source>
        <dbReference type="ARBA" id="ARBA00022741"/>
    </source>
</evidence>
<dbReference type="Pfam" id="PF16575">
    <property type="entry name" value="CLP1_P"/>
    <property type="match status" value="1"/>
</dbReference>
<gene>
    <name evidence="6" type="primary">CLP1</name>
    <name evidence="6" type="ORF">SNEC2469_LOCUS20797</name>
</gene>
<feature type="non-terminal residue" evidence="6">
    <location>
        <position position="505"/>
    </location>
</feature>
<dbReference type="PANTHER" id="PTHR12755:SF6">
    <property type="entry name" value="POLYRIBONUCLEOTIDE 5'-HYDROXYL-KINASE CLP1"/>
    <property type="match status" value="1"/>
</dbReference>
<dbReference type="OrthoDB" id="258143at2759"/>
<reference evidence="6" key="1">
    <citation type="submission" date="2021-02" db="EMBL/GenBank/DDBJ databases">
        <authorList>
            <person name="Dougan E. K."/>
            <person name="Rhodes N."/>
            <person name="Thang M."/>
            <person name="Chan C."/>
        </authorList>
    </citation>
    <scope>NUCLEOTIDE SEQUENCE</scope>
</reference>
<dbReference type="GO" id="GO:0051731">
    <property type="term" value="F:polynucleotide 5'-hydroxyl-kinase activity"/>
    <property type="evidence" value="ECO:0007669"/>
    <property type="project" value="InterPro"/>
</dbReference>
<dbReference type="AlphaFoldDB" id="A0A812X8Y5"/>
<evidence type="ECO:0000313" key="7">
    <source>
        <dbReference type="Proteomes" id="UP000601435"/>
    </source>
</evidence>
<organism evidence="6 7">
    <name type="scientific">Symbiodinium necroappetens</name>
    <dbReference type="NCBI Taxonomy" id="1628268"/>
    <lineage>
        <taxon>Eukaryota</taxon>
        <taxon>Sar</taxon>
        <taxon>Alveolata</taxon>
        <taxon>Dinophyceae</taxon>
        <taxon>Suessiales</taxon>
        <taxon>Symbiodiniaceae</taxon>
        <taxon>Symbiodinium</taxon>
    </lineage>
</organism>
<sequence length="505" mass="55694">DYNVSASLHLASKLVIAMEAEVWQALQKSVSSKPADSVCWMELCSEPSSMSPELTEEANQVRVYTPPVGDQLMALDPTAPRVKVLAPGCELRLIVDDDKHARVKLLPEQVPNPRPGQPAETSAEIFGAELVPGQDYPLLGGSRTAIYTWHGCKVQVSGPTVQEYDAPNVVMRDYLCCAAVLEQRRMRADDLGLPAPRVLVCGSAFSGKSSLCQILCNYALRREHTPVFVELDTRYSSIRQLQSVPACVTAMTVEHASDEEPMNRIAYFYGHLEWSANPEWYQRVVSHLSRVVSAKLSHASSREGARTSSSGLVVNAPFQPTPELLHKIIEMFEIDVVLVLDSEALHAALCRMFAGCPKINGVPKVEVVLLPKAGGVVQAASKRIRFMRALRVRDYFHGVMRDFSPFSVLVDLGDVQLVQIETATLSASMLPLGKESQKSVDFIVSAQVLRQPAPSRHVPCFCSRQQYCTEGSPAMPKHDVKSCSSLRTENPPQHRKAGRPKPWLD</sequence>
<dbReference type="GO" id="GO:0005634">
    <property type="term" value="C:nucleus"/>
    <property type="evidence" value="ECO:0007669"/>
    <property type="project" value="TreeGrafter"/>
</dbReference>
<evidence type="ECO:0000259" key="5">
    <source>
        <dbReference type="Pfam" id="PF16575"/>
    </source>
</evidence>
<proteinExistence type="predicted"/>
<dbReference type="PANTHER" id="PTHR12755">
    <property type="entry name" value="CLEAVAGE/POLYADENYLATION FACTOR IA SUBUNIT CLP1P"/>
    <property type="match status" value="1"/>
</dbReference>
<dbReference type="Pfam" id="PF16573">
    <property type="entry name" value="CLP1_N"/>
    <property type="match status" value="1"/>
</dbReference>
<dbReference type="Proteomes" id="UP000601435">
    <property type="component" value="Unassembled WGS sequence"/>
</dbReference>
<keyword evidence="7" id="KW-1185">Reference proteome</keyword>
<dbReference type="Gene3D" id="3.40.50.300">
    <property type="entry name" value="P-loop containing nucleotide triphosphate hydrolases"/>
    <property type="match status" value="1"/>
</dbReference>
<dbReference type="InterPro" id="IPR038239">
    <property type="entry name" value="Clp1_N_sf"/>
</dbReference>
<accession>A0A812X8Y5</accession>
<dbReference type="GO" id="GO:0005524">
    <property type="term" value="F:ATP binding"/>
    <property type="evidence" value="ECO:0007669"/>
    <property type="project" value="UniProtKB-KW"/>
</dbReference>
<evidence type="ECO:0000256" key="2">
    <source>
        <dbReference type="ARBA" id="ARBA00022840"/>
    </source>
</evidence>
<dbReference type="InterPro" id="IPR032319">
    <property type="entry name" value="CLP1_P"/>
</dbReference>
<feature type="domain" description="Clp1 P-loop" evidence="5">
    <location>
        <begin position="202"/>
        <end position="398"/>
    </location>
</feature>
<evidence type="ECO:0000313" key="6">
    <source>
        <dbReference type="EMBL" id="CAE7721155.1"/>
    </source>
</evidence>
<feature type="compositionally biased region" description="Polar residues" evidence="3">
    <location>
        <begin position="482"/>
        <end position="491"/>
    </location>
</feature>
<evidence type="ECO:0000259" key="4">
    <source>
        <dbReference type="Pfam" id="PF16573"/>
    </source>
</evidence>
<keyword evidence="1" id="KW-0547">Nucleotide-binding</keyword>
<dbReference type="InterPro" id="IPR027417">
    <property type="entry name" value="P-loop_NTPase"/>
</dbReference>
<dbReference type="Gene3D" id="2.60.120.1030">
    <property type="entry name" value="Clp1, DNA binding domain"/>
    <property type="match status" value="1"/>
</dbReference>
<dbReference type="InterPro" id="IPR045116">
    <property type="entry name" value="Clp1/Grc3"/>
</dbReference>
<keyword evidence="2" id="KW-0067">ATP-binding</keyword>
<comment type="caution">
    <text evidence="6">The sequence shown here is derived from an EMBL/GenBank/DDBJ whole genome shotgun (WGS) entry which is preliminary data.</text>
</comment>
<protein>
    <submittedName>
        <fullName evidence="6">CLP1 protein</fullName>
    </submittedName>
</protein>